<protein>
    <submittedName>
        <fullName evidence="1">Uncharacterized protein</fullName>
    </submittedName>
</protein>
<dbReference type="AlphaFoldDB" id="A0A182QHJ6"/>
<dbReference type="EnsemblMetazoa" id="AFAF010304-RA">
    <property type="protein sequence ID" value="AFAF010304-PA"/>
    <property type="gene ID" value="AFAF010304"/>
</dbReference>
<dbReference type="Proteomes" id="UP000075886">
    <property type="component" value="Unassembled WGS sequence"/>
</dbReference>
<accession>A0A182QHJ6</accession>
<sequence length="179" mass="19435">MHLLFRLTMDIRFPLLLTLIAMIGHCCQLAIIDGFRSGTLSNPSERDRSILHLKQVVQVVLGVGALDAQFRAAGGWNNGSDRDLPQALTARFDSTRLDSTGDGGDRDDGAITHADSTVEKALPSSAQLAVSNRLMTIDSAYGSQRWEVVVAIFAQSVRKVGNAWNVVGGDGWRTLLRCI</sequence>
<name>A0A182QHJ6_9DIPT</name>
<dbReference type="VEuPathDB" id="VectorBase:AFAF010304"/>
<reference evidence="1" key="2">
    <citation type="submission" date="2020-05" db="UniProtKB">
        <authorList>
            <consortium name="EnsemblMetazoa"/>
        </authorList>
    </citation>
    <scope>IDENTIFICATION</scope>
    <source>
        <strain evidence="1">FAR1</strain>
    </source>
</reference>
<evidence type="ECO:0000313" key="2">
    <source>
        <dbReference type="Proteomes" id="UP000075886"/>
    </source>
</evidence>
<organism evidence="1 2">
    <name type="scientific">Anopheles farauti</name>
    <dbReference type="NCBI Taxonomy" id="69004"/>
    <lineage>
        <taxon>Eukaryota</taxon>
        <taxon>Metazoa</taxon>
        <taxon>Ecdysozoa</taxon>
        <taxon>Arthropoda</taxon>
        <taxon>Hexapoda</taxon>
        <taxon>Insecta</taxon>
        <taxon>Pterygota</taxon>
        <taxon>Neoptera</taxon>
        <taxon>Endopterygota</taxon>
        <taxon>Diptera</taxon>
        <taxon>Nematocera</taxon>
        <taxon>Culicoidea</taxon>
        <taxon>Culicidae</taxon>
        <taxon>Anophelinae</taxon>
        <taxon>Anopheles</taxon>
    </lineage>
</organism>
<dbReference type="EMBL" id="AXCN02000698">
    <property type="status" value="NOT_ANNOTATED_CDS"/>
    <property type="molecule type" value="Genomic_DNA"/>
</dbReference>
<keyword evidence="2" id="KW-1185">Reference proteome</keyword>
<evidence type="ECO:0000313" key="1">
    <source>
        <dbReference type="EnsemblMetazoa" id="AFAF010304-PA"/>
    </source>
</evidence>
<proteinExistence type="predicted"/>
<reference evidence="2" key="1">
    <citation type="submission" date="2014-01" db="EMBL/GenBank/DDBJ databases">
        <title>The Genome Sequence of Anopheles farauti FAR1 (V2).</title>
        <authorList>
            <consortium name="The Broad Institute Genomics Platform"/>
            <person name="Neafsey D.E."/>
            <person name="Besansky N."/>
            <person name="Howell P."/>
            <person name="Walton C."/>
            <person name="Young S.K."/>
            <person name="Zeng Q."/>
            <person name="Gargeya S."/>
            <person name="Fitzgerald M."/>
            <person name="Haas B."/>
            <person name="Abouelleil A."/>
            <person name="Allen A.W."/>
            <person name="Alvarado L."/>
            <person name="Arachchi H.M."/>
            <person name="Berlin A.M."/>
            <person name="Chapman S.B."/>
            <person name="Gainer-Dewar J."/>
            <person name="Goldberg J."/>
            <person name="Griggs A."/>
            <person name="Gujja S."/>
            <person name="Hansen M."/>
            <person name="Howarth C."/>
            <person name="Imamovic A."/>
            <person name="Ireland A."/>
            <person name="Larimer J."/>
            <person name="McCowan C."/>
            <person name="Murphy C."/>
            <person name="Pearson M."/>
            <person name="Poon T.W."/>
            <person name="Priest M."/>
            <person name="Roberts A."/>
            <person name="Saif S."/>
            <person name="Shea T."/>
            <person name="Sisk P."/>
            <person name="Sykes S."/>
            <person name="Wortman J."/>
            <person name="Nusbaum C."/>
            <person name="Birren B."/>
        </authorList>
    </citation>
    <scope>NUCLEOTIDE SEQUENCE [LARGE SCALE GENOMIC DNA]</scope>
    <source>
        <strain evidence="2">FAR1</strain>
    </source>
</reference>